<name>A0A482XPK1_LAOST</name>
<accession>A0A482XPK1</accession>
<evidence type="ECO:0000313" key="2">
    <source>
        <dbReference type="Proteomes" id="UP000291343"/>
    </source>
</evidence>
<keyword evidence="2" id="KW-1185">Reference proteome</keyword>
<dbReference type="Proteomes" id="UP000291343">
    <property type="component" value="Unassembled WGS sequence"/>
</dbReference>
<reference evidence="1 2" key="1">
    <citation type="journal article" date="2017" name="Gigascience">
        <title>Genome sequence of the small brown planthopper, Laodelphax striatellus.</title>
        <authorList>
            <person name="Zhu J."/>
            <person name="Jiang F."/>
            <person name="Wang X."/>
            <person name="Yang P."/>
            <person name="Bao Y."/>
            <person name="Zhao W."/>
            <person name="Wang W."/>
            <person name="Lu H."/>
            <person name="Wang Q."/>
            <person name="Cui N."/>
            <person name="Li J."/>
            <person name="Chen X."/>
            <person name="Luo L."/>
            <person name="Yu J."/>
            <person name="Kang L."/>
            <person name="Cui F."/>
        </authorList>
    </citation>
    <scope>NUCLEOTIDE SEQUENCE [LARGE SCALE GENOMIC DNA]</scope>
    <source>
        <strain evidence="1">Lst14</strain>
    </source>
</reference>
<comment type="caution">
    <text evidence="1">The sequence shown here is derived from an EMBL/GenBank/DDBJ whole genome shotgun (WGS) entry which is preliminary data.</text>
</comment>
<dbReference type="AlphaFoldDB" id="A0A482XPK1"/>
<dbReference type="EMBL" id="QKKF02004531">
    <property type="protein sequence ID" value="RZF47338.1"/>
    <property type="molecule type" value="Genomic_DNA"/>
</dbReference>
<proteinExistence type="predicted"/>
<gene>
    <name evidence="1" type="ORF">LSTR_LSTR014379</name>
</gene>
<sequence length="267" mass="30487">MLSSKKVMKYEQRNKKLLRGELVKMNFFSCKVVEKRIAGNNRWRKEILSNTIIKKIYCGELMEHKFSADNRCGDKCRSENLLGGEAMYKKFLSDKVLEQKSLTGDLLPWGFVIREFDGGNPSRFLAGSIGKDEVFVGLKLDRNVMEGNFVGLKRMTVTEKHNVGFKRRSLNDQHSNESERETLMKQSVISLKRWNITEQHVISLKLINVRKLHSVGSEGSRNLIDGRTERRNISDQYFTASKQNVHSWVRAVTLKNVATFAVAGAAG</sequence>
<organism evidence="1 2">
    <name type="scientific">Laodelphax striatellus</name>
    <name type="common">Small brown planthopper</name>
    <name type="synonym">Delphax striatella</name>
    <dbReference type="NCBI Taxonomy" id="195883"/>
    <lineage>
        <taxon>Eukaryota</taxon>
        <taxon>Metazoa</taxon>
        <taxon>Ecdysozoa</taxon>
        <taxon>Arthropoda</taxon>
        <taxon>Hexapoda</taxon>
        <taxon>Insecta</taxon>
        <taxon>Pterygota</taxon>
        <taxon>Neoptera</taxon>
        <taxon>Paraneoptera</taxon>
        <taxon>Hemiptera</taxon>
        <taxon>Auchenorrhyncha</taxon>
        <taxon>Fulgoroidea</taxon>
        <taxon>Delphacidae</taxon>
        <taxon>Criomorphinae</taxon>
        <taxon>Laodelphax</taxon>
    </lineage>
</organism>
<evidence type="ECO:0000313" key="1">
    <source>
        <dbReference type="EMBL" id="RZF47338.1"/>
    </source>
</evidence>
<protein>
    <submittedName>
        <fullName evidence="1">Uncharacterized protein</fullName>
    </submittedName>
</protein>
<dbReference type="InParanoid" id="A0A482XPK1"/>